<gene>
    <name evidence="2" type="ORF">CEXT_603931</name>
</gene>
<feature type="region of interest" description="Disordered" evidence="1">
    <location>
        <begin position="59"/>
        <end position="101"/>
    </location>
</feature>
<feature type="compositionally biased region" description="Low complexity" evidence="1">
    <location>
        <begin position="66"/>
        <end position="77"/>
    </location>
</feature>
<comment type="caution">
    <text evidence="2">The sequence shown here is derived from an EMBL/GenBank/DDBJ whole genome shotgun (WGS) entry which is preliminary data.</text>
</comment>
<protein>
    <submittedName>
        <fullName evidence="2">Uncharacterized protein</fullName>
    </submittedName>
</protein>
<dbReference type="EMBL" id="BPLR01010218">
    <property type="protein sequence ID" value="GIY37774.1"/>
    <property type="molecule type" value="Genomic_DNA"/>
</dbReference>
<accession>A0AAV4SUP4</accession>
<evidence type="ECO:0000313" key="3">
    <source>
        <dbReference type="Proteomes" id="UP001054945"/>
    </source>
</evidence>
<reference evidence="2 3" key="1">
    <citation type="submission" date="2021-06" db="EMBL/GenBank/DDBJ databases">
        <title>Caerostris extrusa draft genome.</title>
        <authorList>
            <person name="Kono N."/>
            <person name="Arakawa K."/>
        </authorList>
    </citation>
    <scope>NUCLEOTIDE SEQUENCE [LARGE SCALE GENOMIC DNA]</scope>
</reference>
<proteinExistence type="predicted"/>
<sequence>MIMMPIFQCHYNYRGSLCFYDEAEHGNVIYECGIRYLISGFQRSNALCRLVPAVLHRGGGADGEQPAGAVLPGAHLLPPHPAEGPRGGGRSGGHAKYCPAH</sequence>
<keyword evidence="3" id="KW-1185">Reference proteome</keyword>
<dbReference type="AlphaFoldDB" id="A0AAV4SUP4"/>
<dbReference type="Proteomes" id="UP001054945">
    <property type="component" value="Unassembled WGS sequence"/>
</dbReference>
<evidence type="ECO:0000313" key="2">
    <source>
        <dbReference type="EMBL" id="GIY37774.1"/>
    </source>
</evidence>
<organism evidence="2 3">
    <name type="scientific">Caerostris extrusa</name>
    <name type="common">Bark spider</name>
    <name type="synonym">Caerostris bankana</name>
    <dbReference type="NCBI Taxonomy" id="172846"/>
    <lineage>
        <taxon>Eukaryota</taxon>
        <taxon>Metazoa</taxon>
        <taxon>Ecdysozoa</taxon>
        <taxon>Arthropoda</taxon>
        <taxon>Chelicerata</taxon>
        <taxon>Arachnida</taxon>
        <taxon>Araneae</taxon>
        <taxon>Araneomorphae</taxon>
        <taxon>Entelegynae</taxon>
        <taxon>Araneoidea</taxon>
        <taxon>Araneidae</taxon>
        <taxon>Caerostris</taxon>
    </lineage>
</organism>
<name>A0AAV4SUP4_CAEEX</name>
<evidence type="ECO:0000256" key="1">
    <source>
        <dbReference type="SAM" id="MobiDB-lite"/>
    </source>
</evidence>